<gene>
    <name evidence="1" type="ORF">V6N11_022251</name>
</gene>
<reference evidence="1 2" key="1">
    <citation type="journal article" date="2024" name="G3 (Bethesda)">
        <title>Genome assembly of Hibiscus sabdariffa L. provides insights into metabolisms of medicinal natural products.</title>
        <authorList>
            <person name="Kim T."/>
        </authorList>
    </citation>
    <scope>NUCLEOTIDE SEQUENCE [LARGE SCALE GENOMIC DNA]</scope>
    <source>
        <strain evidence="1">TK-2024</strain>
        <tissue evidence="1">Old leaves</tissue>
    </source>
</reference>
<keyword evidence="2" id="KW-1185">Reference proteome</keyword>
<name>A0ABR2TJA9_9ROSI</name>
<protein>
    <submittedName>
        <fullName evidence="1">Uncharacterized protein</fullName>
    </submittedName>
</protein>
<organism evidence="1 2">
    <name type="scientific">Hibiscus sabdariffa</name>
    <name type="common">roselle</name>
    <dbReference type="NCBI Taxonomy" id="183260"/>
    <lineage>
        <taxon>Eukaryota</taxon>
        <taxon>Viridiplantae</taxon>
        <taxon>Streptophyta</taxon>
        <taxon>Embryophyta</taxon>
        <taxon>Tracheophyta</taxon>
        <taxon>Spermatophyta</taxon>
        <taxon>Magnoliopsida</taxon>
        <taxon>eudicotyledons</taxon>
        <taxon>Gunneridae</taxon>
        <taxon>Pentapetalae</taxon>
        <taxon>rosids</taxon>
        <taxon>malvids</taxon>
        <taxon>Malvales</taxon>
        <taxon>Malvaceae</taxon>
        <taxon>Malvoideae</taxon>
        <taxon>Hibiscus</taxon>
    </lineage>
</organism>
<evidence type="ECO:0000313" key="1">
    <source>
        <dbReference type="EMBL" id="KAK9037339.1"/>
    </source>
</evidence>
<proteinExistence type="predicted"/>
<accession>A0ABR2TJA9</accession>
<comment type="caution">
    <text evidence="1">The sequence shown here is derived from an EMBL/GenBank/DDBJ whole genome shotgun (WGS) entry which is preliminary data.</text>
</comment>
<sequence>MKYRIEINVAVNVVMDVFGKPEIVRRRQVSGRREGKIFIAISSHFLEADFEERSLKRFQFRGVGGRKWEYWAGTVAEMREPPRVS</sequence>
<dbReference type="EMBL" id="JBBPBN010000005">
    <property type="protein sequence ID" value="KAK9037339.1"/>
    <property type="molecule type" value="Genomic_DNA"/>
</dbReference>
<evidence type="ECO:0000313" key="2">
    <source>
        <dbReference type="Proteomes" id="UP001396334"/>
    </source>
</evidence>
<dbReference type="Proteomes" id="UP001396334">
    <property type="component" value="Unassembled WGS sequence"/>
</dbReference>